<reference evidence="2 3" key="1">
    <citation type="journal article" date="2021" name="Nat. Plants">
        <title>The Taxus genome provides insights into paclitaxel biosynthesis.</title>
        <authorList>
            <person name="Xiong X."/>
            <person name="Gou J."/>
            <person name="Liao Q."/>
            <person name="Li Y."/>
            <person name="Zhou Q."/>
            <person name="Bi G."/>
            <person name="Li C."/>
            <person name="Du R."/>
            <person name="Wang X."/>
            <person name="Sun T."/>
            <person name="Guo L."/>
            <person name="Liang H."/>
            <person name="Lu P."/>
            <person name="Wu Y."/>
            <person name="Zhang Z."/>
            <person name="Ro D.K."/>
            <person name="Shang Y."/>
            <person name="Huang S."/>
            <person name="Yan J."/>
        </authorList>
    </citation>
    <scope>NUCLEOTIDE SEQUENCE [LARGE SCALE GENOMIC DNA]</scope>
    <source>
        <strain evidence="2">Ta-2019</strain>
    </source>
</reference>
<feature type="non-terminal residue" evidence="2">
    <location>
        <position position="68"/>
    </location>
</feature>
<protein>
    <submittedName>
        <fullName evidence="2">Uncharacterized protein</fullName>
    </submittedName>
</protein>
<feature type="transmembrane region" description="Helical" evidence="1">
    <location>
        <begin position="44"/>
        <end position="64"/>
    </location>
</feature>
<dbReference type="EMBL" id="JAHRHJ020001010">
    <property type="protein sequence ID" value="KAH9293548.1"/>
    <property type="molecule type" value="Genomic_DNA"/>
</dbReference>
<evidence type="ECO:0000313" key="2">
    <source>
        <dbReference type="EMBL" id="KAH9293548.1"/>
    </source>
</evidence>
<keyword evidence="1" id="KW-1133">Transmembrane helix</keyword>
<proteinExistence type="predicted"/>
<accession>A0AA38C687</accession>
<gene>
    <name evidence="2" type="ORF">KI387_041253</name>
</gene>
<keyword evidence="1" id="KW-0812">Transmembrane</keyword>
<organism evidence="2 3">
    <name type="scientific">Taxus chinensis</name>
    <name type="common">Chinese yew</name>
    <name type="synonym">Taxus wallichiana var. chinensis</name>
    <dbReference type="NCBI Taxonomy" id="29808"/>
    <lineage>
        <taxon>Eukaryota</taxon>
        <taxon>Viridiplantae</taxon>
        <taxon>Streptophyta</taxon>
        <taxon>Embryophyta</taxon>
        <taxon>Tracheophyta</taxon>
        <taxon>Spermatophyta</taxon>
        <taxon>Pinopsida</taxon>
        <taxon>Pinidae</taxon>
        <taxon>Conifers II</taxon>
        <taxon>Cupressales</taxon>
        <taxon>Taxaceae</taxon>
        <taxon>Taxus</taxon>
    </lineage>
</organism>
<evidence type="ECO:0000313" key="3">
    <source>
        <dbReference type="Proteomes" id="UP000824469"/>
    </source>
</evidence>
<keyword evidence="1" id="KW-0472">Membrane</keyword>
<evidence type="ECO:0000256" key="1">
    <source>
        <dbReference type="SAM" id="Phobius"/>
    </source>
</evidence>
<dbReference type="Proteomes" id="UP000824469">
    <property type="component" value="Unassembled WGS sequence"/>
</dbReference>
<comment type="caution">
    <text evidence="2">The sequence shown here is derived from an EMBL/GenBank/DDBJ whole genome shotgun (WGS) entry which is preliminary data.</text>
</comment>
<keyword evidence="3" id="KW-1185">Reference proteome</keyword>
<dbReference type="AlphaFoldDB" id="A0AA38C687"/>
<sequence length="68" mass="7873">MESGERECDWLPAVLDALSQDEQDTLQRAGILRISWVLHVTHRLVTYFVTYFHIGMLIGTLFDYQGSE</sequence>
<name>A0AA38C687_TAXCH</name>